<evidence type="ECO:0000256" key="2">
    <source>
        <dbReference type="ARBA" id="ARBA00022801"/>
    </source>
</evidence>
<evidence type="ECO:0000256" key="1">
    <source>
        <dbReference type="ARBA" id="ARBA00010833"/>
    </source>
</evidence>
<comment type="caution">
    <text evidence="5">The sequence shown here is derived from an EMBL/GenBank/DDBJ whole genome shotgun (WGS) entry which is preliminary data.</text>
</comment>
<accession>A0ABW5SQ81</accession>
<comment type="similarity">
    <text evidence="1">Belongs to the glycosyl hydrolase 63 family.</text>
</comment>
<reference evidence="6" key="1">
    <citation type="journal article" date="2019" name="Int. J. Syst. Evol. Microbiol.">
        <title>The Global Catalogue of Microorganisms (GCM) 10K type strain sequencing project: providing services to taxonomists for standard genome sequencing and annotation.</title>
        <authorList>
            <consortium name="The Broad Institute Genomics Platform"/>
            <consortium name="The Broad Institute Genome Sequencing Center for Infectious Disease"/>
            <person name="Wu L."/>
            <person name="Ma J."/>
        </authorList>
    </citation>
    <scope>NUCLEOTIDE SEQUENCE [LARGE SCALE GENOMIC DNA]</scope>
    <source>
        <strain evidence="6">KCTC 33849</strain>
    </source>
</reference>
<protein>
    <submittedName>
        <fullName evidence="5">Trehalase family glycosidase</fullName>
    </submittedName>
</protein>
<dbReference type="InterPro" id="IPR012341">
    <property type="entry name" value="6hp_glycosidase-like_sf"/>
</dbReference>
<gene>
    <name evidence="5" type="ORF">ACFSVM_15515</name>
</gene>
<name>A0ABW5SQ81_9BACL</name>
<dbReference type="Gene3D" id="1.50.10.10">
    <property type="match status" value="1"/>
</dbReference>
<evidence type="ECO:0000313" key="6">
    <source>
        <dbReference type="Proteomes" id="UP001597540"/>
    </source>
</evidence>
<keyword evidence="3 5" id="KW-0326">Glycosidase</keyword>
<dbReference type="PANTHER" id="PTHR10412:SF11">
    <property type="entry name" value="MANNOSYL-OLIGOSACCHARIDE GLUCOSIDASE"/>
    <property type="match status" value="1"/>
</dbReference>
<dbReference type="InterPro" id="IPR004888">
    <property type="entry name" value="Glycoside_hydrolase_63"/>
</dbReference>
<dbReference type="Pfam" id="PF22422">
    <property type="entry name" value="MGH1-like_GH"/>
    <property type="match status" value="1"/>
</dbReference>
<organism evidence="5 6">
    <name type="scientific">Paenibacillus shunpengii</name>
    <dbReference type="NCBI Taxonomy" id="2054424"/>
    <lineage>
        <taxon>Bacteria</taxon>
        <taxon>Bacillati</taxon>
        <taxon>Bacillota</taxon>
        <taxon>Bacilli</taxon>
        <taxon>Bacillales</taxon>
        <taxon>Paenibacillaceae</taxon>
        <taxon>Paenibacillus</taxon>
    </lineage>
</organism>
<dbReference type="PANTHER" id="PTHR10412">
    <property type="entry name" value="MANNOSYL-OLIGOSACCHARIDE GLUCOSIDASE"/>
    <property type="match status" value="1"/>
</dbReference>
<evidence type="ECO:0000313" key="5">
    <source>
        <dbReference type="EMBL" id="MFD2701871.1"/>
    </source>
</evidence>
<dbReference type="SUPFAM" id="SSF48208">
    <property type="entry name" value="Six-hairpin glycosidases"/>
    <property type="match status" value="1"/>
</dbReference>
<evidence type="ECO:0000259" key="4">
    <source>
        <dbReference type="Pfam" id="PF22422"/>
    </source>
</evidence>
<feature type="domain" description="Mannosylglycerate hydrolase MGH1-like glycoside hydrolase" evidence="4">
    <location>
        <begin position="481"/>
        <end position="802"/>
    </location>
</feature>
<sequence length="905" mass="102451">MKPIVNCYDPRLPDWGPYSKNYAGISHIADQEKGLRFDLTAAPGIYRRKICLPNAMYECGYHPTASAPDYSYYSHRHVILENNLIYADISFSKISESARLIRCEFVNCTDLLQSLTLHLMASLHPYNRSNKLYGYDLLRPAEVKLPDGALWVDAQDYTYIHIGEERMNQGLVSGGGKRGEALEHGFVRGSGVFIGYQADDALTYRFTLPAAMKETTLLIRCRLGIDSRSCLQLCIRNECGLQHHQTIEVNGGEEFLLVPLLWGELPEGVYDLHIVAKEGGRLLLDGFAVVELQAADQVYFKETEWNLVPDQLPGPDEHSVLLKYEHTEQIYGIKWLGGKAHLREILNEPLDEFIRIHSRRNSTSTFVGNRLGHYTEIYIHPVQVEPQGSRTVYALVCSGTQEEVLQQLNAFPGDREACERIYLSQRDTAVCLPHNSAGSEYVQSQQLMVATIMQNVVYPVYVRGNYIRHFTPGHFWDSLYTWDSGFIGIGMSSFSLERSIDVLNTYVTDPGDRHSAFLHHGTILPVQHYQFQEIWNRTLSRELLAFFYPRLRQYYHYYAGHSIGSTMRLPSGLLRPFDYFYNSGGWDDYPAQEHTHEARLADRTAPVVSTSHAIRIAKLLRMCAIELGGLDEDIDLYTGDITEWTALLHQQSWDEESGYFGYVHHNENGQPTGILRHSSGQNFNMGLDGIQPLVAGVVTEEQERRIIGHLTSSERLWSSVGISTVDQSAAYYNPNGYWNGCVWMPHQWFIWKSLLNTGYSELAEQVARTALNTWKSNVELTNNTAEHFIIETGTGAGWHHFSGLSSPVVHWFTSLYTPGTITGGFDIWNKAIQFAEGYRSAAITLQKHNANRSRLLVVLNEDLDYEACTDEGVSLELRSLHPGTIDIALPAGVWQGTILIRSTGR</sequence>
<dbReference type="InterPro" id="IPR054491">
    <property type="entry name" value="MGH1-like_GH"/>
</dbReference>
<evidence type="ECO:0000256" key="3">
    <source>
        <dbReference type="ARBA" id="ARBA00023295"/>
    </source>
</evidence>
<keyword evidence="6" id="KW-1185">Reference proteome</keyword>
<keyword evidence="2" id="KW-0378">Hydrolase</keyword>
<proteinExistence type="inferred from homology"/>
<dbReference type="GO" id="GO:0016798">
    <property type="term" value="F:hydrolase activity, acting on glycosyl bonds"/>
    <property type="evidence" value="ECO:0007669"/>
    <property type="project" value="UniProtKB-KW"/>
</dbReference>
<dbReference type="InterPro" id="IPR008928">
    <property type="entry name" value="6-hairpin_glycosidase_sf"/>
</dbReference>
<dbReference type="RefSeq" id="WP_379263229.1">
    <property type="nucleotide sequence ID" value="NZ_JBHUMJ010000003.1"/>
</dbReference>
<dbReference type="Proteomes" id="UP001597540">
    <property type="component" value="Unassembled WGS sequence"/>
</dbReference>
<dbReference type="EMBL" id="JBHUMJ010000003">
    <property type="protein sequence ID" value="MFD2701871.1"/>
    <property type="molecule type" value="Genomic_DNA"/>
</dbReference>